<comment type="subcellular location">
    <subcellularLocation>
        <location evidence="1">Membrane</location>
        <topology evidence="1">Multi-pass membrane protein</topology>
    </subcellularLocation>
</comment>
<dbReference type="GO" id="GO:0016020">
    <property type="term" value="C:membrane"/>
    <property type="evidence" value="ECO:0007669"/>
    <property type="project" value="UniProtKB-SubCell"/>
</dbReference>
<protein>
    <recommendedName>
        <fullName evidence="8">Rhodopsin domain-containing protein</fullName>
    </recommendedName>
</protein>
<evidence type="ECO:0000256" key="1">
    <source>
        <dbReference type="ARBA" id="ARBA00004141"/>
    </source>
</evidence>
<proteinExistence type="inferred from homology"/>
<feature type="compositionally biased region" description="Low complexity" evidence="6">
    <location>
        <begin position="297"/>
        <end position="308"/>
    </location>
</feature>
<evidence type="ECO:0000313" key="9">
    <source>
        <dbReference type="EMBL" id="KAF2713428.1"/>
    </source>
</evidence>
<sequence>MSTTNYVTQGQLLHTTYAMIALTSVFVVARVVTRFLRPRRLIVEDVLVTLSFVFFIAMSVLYIVVTPAIFRISVALTDPALQYATMLDDALFVTQIFFANTMIFWFVLWSVKFSLLALYKRLLNGVGNKTYAGVWWGVFVFCVVTLIGCIVSNIESCQSMHAWWTPGECSTARDVRAQIASLYYAFAVDVLSDLMIMFLPLRLIWNLQMPRAQKLSVGALFCTGFVCILFSIIRVVQIGGKASNSSTPSSSWLALWASVEGSIAVIIGCCPAFAALYRPPHSTQKVSYDARGYMKHSSSNSSAPTSPSIHMKSMSSNNSAPRNPALRKNSLHRDLERRGSGSQEELAEYKGGGIYVTKTFDTHDEGPGENPR</sequence>
<evidence type="ECO:0000256" key="4">
    <source>
        <dbReference type="ARBA" id="ARBA00023136"/>
    </source>
</evidence>
<dbReference type="InterPro" id="IPR049326">
    <property type="entry name" value="Rhodopsin_dom_fungi"/>
</dbReference>
<keyword evidence="4 7" id="KW-0472">Membrane</keyword>
<accession>A0A6G1KKR8</accession>
<keyword evidence="10" id="KW-1185">Reference proteome</keyword>
<keyword evidence="3 7" id="KW-1133">Transmembrane helix</keyword>
<feature type="transmembrane region" description="Helical" evidence="7">
    <location>
        <begin position="253"/>
        <end position="277"/>
    </location>
</feature>
<evidence type="ECO:0000256" key="3">
    <source>
        <dbReference type="ARBA" id="ARBA00022989"/>
    </source>
</evidence>
<evidence type="ECO:0000256" key="2">
    <source>
        <dbReference type="ARBA" id="ARBA00022692"/>
    </source>
</evidence>
<dbReference type="InterPro" id="IPR052337">
    <property type="entry name" value="SAT4-like"/>
</dbReference>
<name>A0A6G1KKR8_9PLEO</name>
<keyword evidence="2 7" id="KW-0812">Transmembrane</keyword>
<feature type="transmembrane region" description="Helical" evidence="7">
    <location>
        <begin position="90"/>
        <end position="111"/>
    </location>
</feature>
<dbReference type="Proteomes" id="UP000799428">
    <property type="component" value="Unassembled WGS sequence"/>
</dbReference>
<evidence type="ECO:0000256" key="6">
    <source>
        <dbReference type="SAM" id="MobiDB-lite"/>
    </source>
</evidence>
<feature type="transmembrane region" description="Helical" evidence="7">
    <location>
        <begin position="132"/>
        <end position="154"/>
    </location>
</feature>
<dbReference type="OrthoDB" id="2988756at2759"/>
<feature type="transmembrane region" description="Helical" evidence="7">
    <location>
        <begin position="12"/>
        <end position="33"/>
    </location>
</feature>
<feature type="transmembrane region" description="Helical" evidence="7">
    <location>
        <begin position="215"/>
        <end position="233"/>
    </location>
</feature>
<evidence type="ECO:0000256" key="5">
    <source>
        <dbReference type="ARBA" id="ARBA00038359"/>
    </source>
</evidence>
<reference evidence="9" key="1">
    <citation type="journal article" date="2020" name="Stud. Mycol.">
        <title>101 Dothideomycetes genomes: a test case for predicting lifestyles and emergence of pathogens.</title>
        <authorList>
            <person name="Haridas S."/>
            <person name="Albert R."/>
            <person name="Binder M."/>
            <person name="Bloem J."/>
            <person name="Labutti K."/>
            <person name="Salamov A."/>
            <person name="Andreopoulos B."/>
            <person name="Baker S."/>
            <person name="Barry K."/>
            <person name="Bills G."/>
            <person name="Bluhm B."/>
            <person name="Cannon C."/>
            <person name="Castanera R."/>
            <person name="Culley D."/>
            <person name="Daum C."/>
            <person name="Ezra D."/>
            <person name="Gonzalez J."/>
            <person name="Henrissat B."/>
            <person name="Kuo A."/>
            <person name="Liang C."/>
            <person name="Lipzen A."/>
            <person name="Lutzoni F."/>
            <person name="Magnuson J."/>
            <person name="Mondo S."/>
            <person name="Nolan M."/>
            <person name="Ohm R."/>
            <person name="Pangilinan J."/>
            <person name="Park H.-J."/>
            <person name="Ramirez L."/>
            <person name="Alfaro M."/>
            <person name="Sun H."/>
            <person name="Tritt A."/>
            <person name="Yoshinaga Y."/>
            <person name="Zwiers L.-H."/>
            <person name="Turgeon B."/>
            <person name="Goodwin S."/>
            <person name="Spatafora J."/>
            <person name="Crous P."/>
            <person name="Grigoriev I."/>
        </authorList>
    </citation>
    <scope>NUCLEOTIDE SEQUENCE</scope>
    <source>
        <strain evidence="9">CBS 279.74</strain>
    </source>
</reference>
<dbReference type="PANTHER" id="PTHR33048">
    <property type="entry name" value="PTH11-LIKE INTEGRAL MEMBRANE PROTEIN (AFU_ORTHOLOGUE AFUA_5G11245)"/>
    <property type="match status" value="1"/>
</dbReference>
<feature type="region of interest" description="Disordered" evidence="6">
    <location>
        <begin position="297"/>
        <end position="372"/>
    </location>
</feature>
<evidence type="ECO:0000256" key="7">
    <source>
        <dbReference type="SAM" id="Phobius"/>
    </source>
</evidence>
<feature type="transmembrane region" description="Helical" evidence="7">
    <location>
        <begin position="182"/>
        <end position="203"/>
    </location>
</feature>
<dbReference type="Pfam" id="PF20684">
    <property type="entry name" value="Fung_rhodopsin"/>
    <property type="match status" value="1"/>
</dbReference>
<organism evidence="9 10">
    <name type="scientific">Pleomassaria siparia CBS 279.74</name>
    <dbReference type="NCBI Taxonomy" id="1314801"/>
    <lineage>
        <taxon>Eukaryota</taxon>
        <taxon>Fungi</taxon>
        <taxon>Dikarya</taxon>
        <taxon>Ascomycota</taxon>
        <taxon>Pezizomycotina</taxon>
        <taxon>Dothideomycetes</taxon>
        <taxon>Pleosporomycetidae</taxon>
        <taxon>Pleosporales</taxon>
        <taxon>Pleomassariaceae</taxon>
        <taxon>Pleomassaria</taxon>
    </lineage>
</organism>
<dbReference type="EMBL" id="MU005765">
    <property type="protein sequence ID" value="KAF2713428.1"/>
    <property type="molecule type" value="Genomic_DNA"/>
</dbReference>
<gene>
    <name evidence="9" type="ORF">K504DRAFT_487837</name>
</gene>
<evidence type="ECO:0000259" key="8">
    <source>
        <dbReference type="Pfam" id="PF20684"/>
    </source>
</evidence>
<dbReference type="PANTHER" id="PTHR33048:SF146">
    <property type="entry name" value="INTEGRAL MEMBRANE PROTEIN"/>
    <property type="match status" value="1"/>
</dbReference>
<comment type="similarity">
    <text evidence="5">Belongs to the SAT4 family.</text>
</comment>
<feature type="domain" description="Rhodopsin" evidence="8">
    <location>
        <begin position="29"/>
        <end position="277"/>
    </location>
</feature>
<dbReference type="AlphaFoldDB" id="A0A6G1KKR8"/>
<feature type="transmembrane region" description="Helical" evidence="7">
    <location>
        <begin position="45"/>
        <end position="70"/>
    </location>
</feature>
<feature type="compositionally biased region" description="Basic and acidic residues" evidence="6">
    <location>
        <begin position="360"/>
        <end position="372"/>
    </location>
</feature>
<evidence type="ECO:0000313" key="10">
    <source>
        <dbReference type="Proteomes" id="UP000799428"/>
    </source>
</evidence>